<evidence type="ECO:0000256" key="6">
    <source>
        <dbReference type="ARBA" id="ARBA00022801"/>
    </source>
</evidence>
<dbReference type="InterPro" id="IPR041756">
    <property type="entry name" value="M28_SGAP-like"/>
</dbReference>
<feature type="chain" id="PRO_5046652856" evidence="8">
    <location>
        <begin position="32"/>
        <end position="522"/>
    </location>
</feature>
<feature type="domain" description="Peptidase M28" evidence="10">
    <location>
        <begin position="267"/>
        <end position="482"/>
    </location>
</feature>
<dbReference type="Gene3D" id="3.40.630.10">
    <property type="entry name" value="Zn peptidases"/>
    <property type="match status" value="2"/>
</dbReference>
<gene>
    <name evidence="11" type="primary">paaP_1</name>
    <name evidence="11" type="ORF">GCM10010517_49450</name>
</gene>
<dbReference type="InterPro" id="IPR046450">
    <property type="entry name" value="PA_dom_sf"/>
</dbReference>
<evidence type="ECO:0000259" key="9">
    <source>
        <dbReference type="Pfam" id="PF02225"/>
    </source>
</evidence>
<name>A0ABN3W4M3_9ACTN</name>
<dbReference type="Gene3D" id="3.50.30.30">
    <property type="match status" value="1"/>
</dbReference>
<comment type="similarity">
    <text evidence="1">Belongs to the peptidase M28 family. M28A subfamily.</text>
</comment>
<evidence type="ECO:0000259" key="10">
    <source>
        <dbReference type="Pfam" id="PF04389"/>
    </source>
</evidence>
<dbReference type="CDD" id="cd03876">
    <property type="entry name" value="M28_SGAP_like"/>
    <property type="match status" value="1"/>
</dbReference>
<dbReference type="SUPFAM" id="SSF52025">
    <property type="entry name" value="PA domain"/>
    <property type="match status" value="1"/>
</dbReference>
<dbReference type="Pfam" id="PF04389">
    <property type="entry name" value="Peptidase_M28"/>
    <property type="match status" value="1"/>
</dbReference>
<comment type="caution">
    <text evidence="11">The sequence shown here is derived from an EMBL/GenBank/DDBJ whole genome shotgun (WGS) entry which is preliminary data.</text>
</comment>
<dbReference type="RefSeq" id="WP_344976116.1">
    <property type="nucleotide sequence ID" value="NZ_BAAAVI010000039.1"/>
</dbReference>
<sequence length="522" mass="54598">MRLTLRRSMVRAATLATAVALPLVLTAPAGAVTTTPDVPDVLANVLASQIKGKNVKKHLDKFLEIAQANGGNRAAGTPGYDASLTYVQNKLRKAGYKTSTTDVEFPISWEEFSPPVLEQKAPEAKTYATPADFVTVTSSSGGDVTAEVQVVDAIIPPPPTPNTSTAGCEASDFAGFVPGRIALIQRGTCPFVDKATNAKAAGAAGVIFFNEGQPGRTDPFAFDIVEWRFGFPIVFTSTAVGLDLADSPNTTVRLKVDAKTTVGQTKNLIAESRWGKPGEVVMVGAHLDSVPEGPGINDNGSGSAAVLETALKLAHVPTKNRLRFAWWGAEELGLLGSEQYVAGLSQAERDKIRLYLNFDMVASPNDATFLYDGDDSDAEGSPAGPAGSAEIEKRLEAFYTKRGLPFEGTDFDGRSDYGAFIANGIPAGGIFTGAEVIKTPEQAAKFGGTAGVAFDPCYHSACDGIDNINAAALERNSKAVGYATAFYAYDLSSIPDRDAAAAAKAAARTAAPAAPVHGEAAR</sequence>
<dbReference type="PANTHER" id="PTHR12147:SF26">
    <property type="entry name" value="PEPTIDASE M28 DOMAIN-CONTAINING PROTEIN"/>
    <property type="match status" value="1"/>
</dbReference>
<dbReference type="InterPro" id="IPR003137">
    <property type="entry name" value="PA_domain"/>
</dbReference>
<dbReference type="InterPro" id="IPR045175">
    <property type="entry name" value="M28_fam"/>
</dbReference>
<keyword evidence="6" id="KW-0378">Hydrolase</keyword>
<evidence type="ECO:0000256" key="8">
    <source>
        <dbReference type="SAM" id="SignalP"/>
    </source>
</evidence>
<evidence type="ECO:0000313" key="12">
    <source>
        <dbReference type="Proteomes" id="UP001500831"/>
    </source>
</evidence>
<keyword evidence="12" id="KW-1185">Reference proteome</keyword>
<keyword evidence="2 11" id="KW-0031">Aminopeptidase</keyword>
<reference evidence="11 12" key="1">
    <citation type="journal article" date="2019" name="Int. J. Syst. Evol. Microbiol.">
        <title>The Global Catalogue of Microorganisms (GCM) 10K type strain sequencing project: providing services to taxonomists for standard genome sequencing and annotation.</title>
        <authorList>
            <consortium name="The Broad Institute Genomics Platform"/>
            <consortium name="The Broad Institute Genome Sequencing Center for Infectious Disease"/>
            <person name="Wu L."/>
            <person name="Ma J."/>
        </authorList>
    </citation>
    <scope>NUCLEOTIDE SEQUENCE [LARGE SCALE GENOMIC DNA]</scope>
    <source>
        <strain evidence="11 12">JCM 6242</strain>
    </source>
</reference>
<keyword evidence="4" id="KW-0479">Metal-binding</keyword>
<dbReference type="GO" id="GO:0004177">
    <property type="term" value="F:aminopeptidase activity"/>
    <property type="evidence" value="ECO:0007669"/>
    <property type="project" value="UniProtKB-KW"/>
</dbReference>
<evidence type="ECO:0000256" key="5">
    <source>
        <dbReference type="ARBA" id="ARBA00022729"/>
    </source>
</evidence>
<evidence type="ECO:0000256" key="1">
    <source>
        <dbReference type="ARBA" id="ARBA00005957"/>
    </source>
</evidence>
<keyword evidence="3" id="KW-0645">Protease</keyword>
<dbReference type="Pfam" id="PF02225">
    <property type="entry name" value="PA"/>
    <property type="match status" value="1"/>
</dbReference>
<dbReference type="InterPro" id="IPR007484">
    <property type="entry name" value="Peptidase_M28"/>
</dbReference>
<evidence type="ECO:0000256" key="7">
    <source>
        <dbReference type="ARBA" id="ARBA00022833"/>
    </source>
</evidence>
<dbReference type="PANTHER" id="PTHR12147">
    <property type="entry name" value="METALLOPEPTIDASE M28 FAMILY MEMBER"/>
    <property type="match status" value="1"/>
</dbReference>
<protein>
    <submittedName>
        <fullName evidence="11">Aminopeptidase PaaP</fullName>
    </submittedName>
</protein>
<keyword evidence="5 8" id="KW-0732">Signal</keyword>
<accession>A0ABN3W4M3</accession>
<proteinExistence type="inferred from homology"/>
<keyword evidence="7" id="KW-0862">Zinc</keyword>
<evidence type="ECO:0000256" key="3">
    <source>
        <dbReference type="ARBA" id="ARBA00022670"/>
    </source>
</evidence>
<feature type="signal peptide" evidence="8">
    <location>
        <begin position="1"/>
        <end position="31"/>
    </location>
</feature>
<feature type="domain" description="PA" evidence="9">
    <location>
        <begin position="161"/>
        <end position="244"/>
    </location>
</feature>
<evidence type="ECO:0000313" key="11">
    <source>
        <dbReference type="EMBL" id="GAA2885807.1"/>
    </source>
</evidence>
<dbReference type="Proteomes" id="UP001500831">
    <property type="component" value="Unassembled WGS sequence"/>
</dbReference>
<dbReference type="EMBL" id="BAAAVI010000039">
    <property type="protein sequence ID" value="GAA2885807.1"/>
    <property type="molecule type" value="Genomic_DNA"/>
</dbReference>
<organism evidence="11 12">
    <name type="scientific">Streptosporangium fragile</name>
    <dbReference type="NCBI Taxonomy" id="46186"/>
    <lineage>
        <taxon>Bacteria</taxon>
        <taxon>Bacillati</taxon>
        <taxon>Actinomycetota</taxon>
        <taxon>Actinomycetes</taxon>
        <taxon>Streptosporangiales</taxon>
        <taxon>Streptosporangiaceae</taxon>
        <taxon>Streptosporangium</taxon>
    </lineage>
</organism>
<dbReference type="SUPFAM" id="SSF53187">
    <property type="entry name" value="Zn-dependent exopeptidases"/>
    <property type="match status" value="1"/>
</dbReference>
<evidence type="ECO:0000256" key="4">
    <source>
        <dbReference type="ARBA" id="ARBA00022723"/>
    </source>
</evidence>
<evidence type="ECO:0000256" key="2">
    <source>
        <dbReference type="ARBA" id="ARBA00022438"/>
    </source>
</evidence>